<keyword evidence="14" id="KW-1185">Reference proteome</keyword>
<evidence type="ECO:0000256" key="1">
    <source>
        <dbReference type="ARBA" id="ARBA00000681"/>
    </source>
</evidence>
<protein>
    <recommendedName>
        <fullName evidence="3">endo-1,4-beta-xylanase</fullName>
        <ecNumber evidence="3">3.2.1.8</ecNumber>
    </recommendedName>
</protein>
<evidence type="ECO:0000256" key="6">
    <source>
        <dbReference type="ARBA" id="ARBA00022801"/>
    </source>
</evidence>
<dbReference type="STRING" id="1257118.L8GUU4"/>
<keyword evidence="6 13" id="KW-0378">Hydrolase</keyword>
<dbReference type="KEGG" id="acan:ACA1_382390"/>
<evidence type="ECO:0000256" key="10">
    <source>
        <dbReference type="SAM" id="MobiDB-lite"/>
    </source>
</evidence>
<dbReference type="PROSITE" id="PS51760">
    <property type="entry name" value="GH10_2"/>
    <property type="match status" value="1"/>
</dbReference>
<feature type="region of interest" description="Disordered" evidence="10">
    <location>
        <begin position="582"/>
        <end position="648"/>
    </location>
</feature>
<keyword evidence="9" id="KW-0624">Polysaccharide degradation</keyword>
<dbReference type="EMBL" id="KB007982">
    <property type="protein sequence ID" value="ELR16770.1"/>
    <property type="molecule type" value="Genomic_DNA"/>
</dbReference>
<evidence type="ECO:0000259" key="12">
    <source>
        <dbReference type="PROSITE" id="PS51760"/>
    </source>
</evidence>
<evidence type="ECO:0000313" key="14">
    <source>
        <dbReference type="Proteomes" id="UP000011083"/>
    </source>
</evidence>
<sequence length="977" mass="103546">MMRSFGVLLLVAALLGSVSAQTAVGIDLAGASFYSSSGATMTQVSLGAGQPSTVALRVNVPVTTGNVWDNGINIQTTLPSNVAAGDWFLMKFSARQVSGQANFPAGKGIQAIVNIRPFSGGYVNSLDATLPCDSTSWCDYAIAFRANEAQTNANPPYIMFQMSEGPQTFDIAVTSLTYYGTTQPPASLYKFYYPGRDVTTASWRTSANTRIDNIRKGDLNVKVVDANNNPTTGATVRVEQQRHEYRFGVAINHWLVVDGTNPTYNSRILQYFNHIALENGLKMVYWENDNGASAISALQWASSNSLSVTGHVLLWGGFDYMPQDTWTMTAAQLRPRILNHVSDIVTRTKAYVSEWDVVNEPLENNDVQGTVLSTGVAQANGVLGNSFPAELFNYTYSLFQSGANPQTPSLFVNDYSVMEGLDLTRRTYTANFTKYAKQRSPYVNGYGFQSHVGQYLIPIDVLQSRLDYLLGVDPAFTAAISELDIATYDEELHADYLEDYMTFFFSQPRIKHITQWGFWEGSHYDPICALWRQNWQPKPAGTRYLDLVTASFNGVTKSVAVTLSSTAANGQTVIQLNTVVASASPAAPSPTRTPTSSPTRTPTPAAASPTRTPTPAAASPTRSPTRSPSPAAATTTTTGPHSLSAYSATPGSTITVNTKVNVGSTAITNGYVGYYIAPAGDYGNEAAIATGTVSATLAAGSSTPFAFSAALAAGAAPGPYWLTVAVWDSNWNNIAWNTNLATLTVYPSSPTINPVGLSPTAVFPGGQTTVTFTVNTANTAYTNAFIGYSFAPRGQTANKLVEDFYSGSGNLAARSVTSYTFTATIPANAAPGNYDLNAGVWDSAWNGVAYSGGITSGVVLTVRNPAASVAAGSISASTVARGGSVTIVVNANAGASALASARVGYSVVPSASANTPVVSTQTNNNVNVAAGATGAYTFVATIPTSAATGQYRVTLGLWDVNWNSLDWVNNGFYINVV</sequence>
<proteinExistence type="inferred from homology"/>
<dbReference type="GO" id="GO:0031176">
    <property type="term" value="F:endo-1,4-beta-xylanase activity"/>
    <property type="evidence" value="ECO:0007669"/>
    <property type="project" value="UniProtKB-EC"/>
</dbReference>
<evidence type="ECO:0000256" key="2">
    <source>
        <dbReference type="ARBA" id="ARBA00007495"/>
    </source>
</evidence>
<reference evidence="13 14" key="1">
    <citation type="journal article" date="2013" name="Genome Biol.">
        <title>Genome of Acanthamoeba castellanii highlights extensive lateral gene transfer and early evolution of tyrosine kinase signaling.</title>
        <authorList>
            <person name="Clarke M."/>
            <person name="Lohan A.J."/>
            <person name="Liu B."/>
            <person name="Lagkouvardos I."/>
            <person name="Roy S."/>
            <person name="Zafar N."/>
            <person name="Bertelli C."/>
            <person name="Schilde C."/>
            <person name="Kianianmomeni A."/>
            <person name="Burglin T.R."/>
            <person name="Frech C."/>
            <person name="Turcotte B."/>
            <person name="Kopec K.O."/>
            <person name="Synnott J.M."/>
            <person name="Choo C."/>
            <person name="Paponov I."/>
            <person name="Finkler A."/>
            <person name="Soon Heng Tan C."/>
            <person name="Hutchins A.P."/>
            <person name="Weinmeier T."/>
            <person name="Rattei T."/>
            <person name="Chu J.S."/>
            <person name="Gimenez G."/>
            <person name="Irimia M."/>
            <person name="Rigden D.J."/>
            <person name="Fitzpatrick D.A."/>
            <person name="Lorenzo-Morales J."/>
            <person name="Bateman A."/>
            <person name="Chiu C.H."/>
            <person name="Tang P."/>
            <person name="Hegemann P."/>
            <person name="Fromm H."/>
            <person name="Raoult D."/>
            <person name="Greub G."/>
            <person name="Miranda-Saavedra D."/>
            <person name="Chen N."/>
            <person name="Nash P."/>
            <person name="Ginger M.L."/>
            <person name="Horn M."/>
            <person name="Schaap P."/>
            <person name="Caler L."/>
            <person name="Loftus B."/>
        </authorList>
    </citation>
    <scope>NUCLEOTIDE SEQUENCE [LARGE SCALE GENOMIC DNA]</scope>
    <source>
        <strain evidence="13 14">Neff</strain>
    </source>
</reference>
<keyword evidence="8" id="KW-0326">Glycosidase</keyword>
<dbReference type="RefSeq" id="XP_004338783.1">
    <property type="nucleotide sequence ID" value="XM_004338735.1"/>
</dbReference>
<comment type="similarity">
    <text evidence="2">Belongs to the glycosyl hydrolase 10 (cellulase F) family.</text>
</comment>
<dbReference type="Proteomes" id="UP000011083">
    <property type="component" value="Unassembled WGS sequence"/>
</dbReference>
<dbReference type="GO" id="GO:0045493">
    <property type="term" value="P:xylan catabolic process"/>
    <property type="evidence" value="ECO:0007669"/>
    <property type="project" value="UniProtKB-KW"/>
</dbReference>
<name>L8GUU4_ACACF</name>
<dbReference type="Gene3D" id="3.20.20.80">
    <property type="entry name" value="Glycosidases"/>
    <property type="match status" value="1"/>
</dbReference>
<evidence type="ECO:0000313" key="13">
    <source>
        <dbReference type="EMBL" id="ELR16770.1"/>
    </source>
</evidence>
<feature type="chain" id="PRO_5003989851" description="endo-1,4-beta-xylanase" evidence="11">
    <location>
        <begin position="21"/>
        <end position="977"/>
    </location>
</feature>
<evidence type="ECO:0000256" key="8">
    <source>
        <dbReference type="ARBA" id="ARBA00023295"/>
    </source>
</evidence>
<dbReference type="InterPro" id="IPR044846">
    <property type="entry name" value="GH10"/>
</dbReference>
<accession>L8GUU4</accession>
<evidence type="ECO:0000256" key="4">
    <source>
        <dbReference type="ARBA" id="ARBA00022651"/>
    </source>
</evidence>
<gene>
    <name evidence="13" type="ORF">ACA1_382390</name>
</gene>
<dbReference type="GeneID" id="14917495"/>
<evidence type="ECO:0000256" key="3">
    <source>
        <dbReference type="ARBA" id="ARBA00012590"/>
    </source>
</evidence>
<keyword evidence="4" id="KW-0858">Xylan degradation</keyword>
<evidence type="ECO:0000256" key="9">
    <source>
        <dbReference type="ARBA" id="ARBA00023326"/>
    </source>
</evidence>
<organism evidence="13 14">
    <name type="scientific">Acanthamoeba castellanii (strain ATCC 30010 / Neff)</name>
    <dbReference type="NCBI Taxonomy" id="1257118"/>
    <lineage>
        <taxon>Eukaryota</taxon>
        <taxon>Amoebozoa</taxon>
        <taxon>Discosea</taxon>
        <taxon>Longamoebia</taxon>
        <taxon>Centramoebida</taxon>
        <taxon>Acanthamoebidae</taxon>
        <taxon>Acanthamoeba</taxon>
    </lineage>
</organism>
<dbReference type="Pfam" id="PF00331">
    <property type="entry name" value="Glyco_hydro_10"/>
    <property type="match status" value="1"/>
</dbReference>
<feature type="domain" description="GH10" evidence="12">
    <location>
        <begin position="258"/>
        <end position="547"/>
    </location>
</feature>
<evidence type="ECO:0000256" key="11">
    <source>
        <dbReference type="SAM" id="SignalP"/>
    </source>
</evidence>
<keyword evidence="5 11" id="KW-0732">Signal</keyword>
<keyword evidence="7" id="KW-0119">Carbohydrate metabolism</keyword>
<evidence type="ECO:0000256" key="5">
    <source>
        <dbReference type="ARBA" id="ARBA00022729"/>
    </source>
</evidence>
<dbReference type="InterPro" id="IPR017853">
    <property type="entry name" value="GH"/>
</dbReference>
<dbReference type="InterPro" id="IPR001000">
    <property type="entry name" value="GH10_dom"/>
</dbReference>
<dbReference type="VEuPathDB" id="AmoebaDB:ACA1_382390"/>
<dbReference type="AlphaFoldDB" id="L8GUU4"/>
<feature type="compositionally biased region" description="Polar residues" evidence="10">
    <location>
        <begin position="639"/>
        <end position="648"/>
    </location>
</feature>
<feature type="compositionally biased region" description="Low complexity" evidence="10">
    <location>
        <begin position="582"/>
        <end position="638"/>
    </location>
</feature>
<dbReference type="OrthoDB" id="3055998at2759"/>
<dbReference type="EC" id="3.2.1.8" evidence="3"/>
<feature type="signal peptide" evidence="11">
    <location>
        <begin position="1"/>
        <end position="20"/>
    </location>
</feature>
<comment type="catalytic activity">
    <reaction evidence="1">
        <text>Endohydrolysis of (1-&gt;4)-beta-D-xylosidic linkages in xylans.</text>
        <dbReference type="EC" id="3.2.1.8"/>
    </reaction>
</comment>
<dbReference type="SMART" id="SM00633">
    <property type="entry name" value="Glyco_10"/>
    <property type="match status" value="1"/>
</dbReference>
<dbReference type="SUPFAM" id="SSF51445">
    <property type="entry name" value="(Trans)glycosidases"/>
    <property type="match status" value="1"/>
</dbReference>
<dbReference type="PANTHER" id="PTHR31490">
    <property type="entry name" value="GLYCOSYL HYDROLASE"/>
    <property type="match status" value="1"/>
</dbReference>
<dbReference type="PANTHER" id="PTHR31490:SF88">
    <property type="entry name" value="BETA-XYLANASE"/>
    <property type="match status" value="1"/>
</dbReference>
<evidence type="ECO:0000256" key="7">
    <source>
        <dbReference type="ARBA" id="ARBA00023277"/>
    </source>
</evidence>